<keyword evidence="3" id="KW-1185">Reference proteome</keyword>
<organism evidence="2 3">
    <name type="scientific">Huso huso</name>
    <name type="common">Beluga</name>
    <name type="synonym">Acipenser huso</name>
    <dbReference type="NCBI Taxonomy" id="61971"/>
    <lineage>
        <taxon>Eukaryota</taxon>
        <taxon>Metazoa</taxon>
        <taxon>Chordata</taxon>
        <taxon>Craniata</taxon>
        <taxon>Vertebrata</taxon>
        <taxon>Euteleostomi</taxon>
        <taxon>Actinopterygii</taxon>
        <taxon>Chondrostei</taxon>
        <taxon>Acipenseriformes</taxon>
        <taxon>Acipenseridae</taxon>
        <taxon>Huso</taxon>
    </lineage>
</organism>
<evidence type="ECO:0000313" key="3">
    <source>
        <dbReference type="Proteomes" id="UP001369086"/>
    </source>
</evidence>
<dbReference type="EMBL" id="JAHFZB010000076">
    <property type="protein sequence ID" value="KAK6466269.1"/>
    <property type="molecule type" value="Genomic_DNA"/>
</dbReference>
<sequence length="337" mass="38024">MRYENKKAQTAKPGQKRKTYVEHSSTKKTQHTLHEDVSVKIQPQSTEENDGDYVTQTTAAQLQKKLKDELLRKSPRYEVVKQLLDLDFPERKHFIKTVKGDVRLILEKYSCFHQPNHLQDEMSRHLQKSLEGLKAKWSNRQMVHGTSPANAQGPATKCRVPAARKWSLAHLKSGNGRQQLCKGSQRLAKWYLAPPLRTYGDQRPRTGSQQLAKLSLVPAQRTHPAQRPRAEAQRLAKWSLAPYQHTHVPAACKWSLAPPAHAWGPATPRGDPAVRQMVPGSYSVHAQGPATTRGVPAARKWSLAHPQHGHGIQQPHAWSQRLAKWSLAHPQSAHEAH</sequence>
<evidence type="ECO:0000256" key="1">
    <source>
        <dbReference type="SAM" id="MobiDB-lite"/>
    </source>
</evidence>
<dbReference type="Proteomes" id="UP001369086">
    <property type="component" value="Unassembled WGS sequence"/>
</dbReference>
<proteinExistence type="predicted"/>
<gene>
    <name evidence="2" type="ORF">HHUSO_G36546</name>
</gene>
<feature type="region of interest" description="Disordered" evidence="1">
    <location>
        <begin position="1"/>
        <end position="34"/>
    </location>
</feature>
<name>A0ABR0Y109_HUSHU</name>
<accession>A0ABR0Y109</accession>
<reference evidence="2 3" key="1">
    <citation type="submission" date="2021-05" db="EMBL/GenBank/DDBJ databases">
        <authorList>
            <person name="Zahm M."/>
            <person name="Klopp C."/>
            <person name="Cabau C."/>
            <person name="Kuhl H."/>
            <person name="Suciu R."/>
            <person name="Ciorpac M."/>
            <person name="Holostenco D."/>
            <person name="Gessner J."/>
            <person name="Wuertz S."/>
            <person name="Hohne C."/>
            <person name="Stock M."/>
            <person name="Gislard M."/>
            <person name="Lluch J."/>
            <person name="Milhes M."/>
            <person name="Lampietro C."/>
            <person name="Lopez Roques C."/>
            <person name="Donnadieu C."/>
            <person name="Du K."/>
            <person name="Schartl M."/>
            <person name="Guiguen Y."/>
        </authorList>
    </citation>
    <scope>NUCLEOTIDE SEQUENCE [LARGE SCALE GENOMIC DNA]</scope>
    <source>
        <strain evidence="2">Hh-F2</strain>
        <tissue evidence="2">Blood</tissue>
    </source>
</reference>
<protein>
    <submittedName>
        <fullName evidence="2">Uncharacterized protein</fullName>
    </submittedName>
</protein>
<evidence type="ECO:0000313" key="2">
    <source>
        <dbReference type="EMBL" id="KAK6466269.1"/>
    </source>
</evidence>
<comment type="caution">
    <text evidence="2">The sequence shown here is derived from an EMBL/GenBank/DDBJ whole genome shotgun (WGS) entry which is preliminary data.</text>
</comment>